<dbReference type="STRING" id="1202724.AM493_16545"/>
<organism evidence="2 3">
    <name type="scientific">Flavobacterium akiainvivens</name>
    <dbReference type="NCBI Taxonomy" id="1202724"/>
    <lineage>
        <taxon>Bacteria</taxon>
        <taxon>Pseudomonadati</taxon>
        <taxon>Bacteroidota</taxon>
        <taxon>Flavobacteriia</taxon>
        <taxon>Flavobacteriales</taxon>
        <taxon>Flavobacteriaceae</taxon>
        <taxon>Flavobacterium</taxon>
    </lineage>
</organism>
<comment type="caution">
    <text evidence="2">The sequence shown here is derived from an EMBL/GenBank/DDBJ whole genome shotgun (WGS) entry which is preliminary data.</text>
</comment>
<feature type="repeat" description="TPR" evidence="1">
    <location>
        <begin position="163"/>
        <end position="196"/>
    </location>
</feature>
<dbReference type="AlphaFoldDB" id="A0A0M9VK19"/>
<name>A0A0M9VK19_9FLAO</name>
<proteinExistence type="predicted"/>
<dbReference type="InterPro" id="IPR019734">
    <property type="entry name" value="TPR_rpt"/>
</dbReference>
<dbReference type="PROSITE" id="PS50005">
    <property type="entry name" value="TPR"/>
    <property type="match status" value="1"/>
</dbReference>
<sequence length="251" mass="30174">MLISFSFSAQTSEKHQKIIEQYADSCAHKQPLFSHKWQQCLDEGLQADSTIAYLWQQKAMPLFKQRKYELGMVYIDKAVQFDRNRYQDYRAFIKCIFAKTYKEAIADFEDCKARYGNRYVMDHTYDFYIGLCHLQLNNYIEAEKCFKGYIAEMQVRGEDWVHPTALFYYGVAVYEQERYDEAIKIFDRALKNYDNFSDVKYYKAMCYYNKEDMDNATLWYKEWQKDAKEGFTINEDNVAYETYPYQIVSKN</sequence>
<dbReference type="EMBL" id="LIYD01000005">
    <property type="protein sequence ID" value="KOS08389.1"/>
    <property type="molecule type" value="Genomic_DNA"/>
</dbReference>
<keyword evidence="1" id="KW-0802">TPR repeat</keyword>
<dbReference type="SUPFAM" id="SSF48452">
    <property type="entry name" value="TPR-like"/>
    <property type="match status" value="1"/>
</dbReference>
<protein>
    <submittedName>
        <fullName evidence="2">Uncharacterized protein</fullName>
    </submittedName>
</protein>
<evidence type="ECO:0000256" key="1">
    <source>
        <dbReference type="PROSITE-ProRule" id="PRU00339"/>
    </source>
</evidence>
<dbReference type="PATRIC" id="fig|1202724.3.peg.3436"/>
<reference evidence="2 3" key="1">
    <citation type="submission" date="2015-08" db="EMBL/GenBank/DDBJ databases">
        <title>Whole genome sequence of Flavobacterium akiainvivens IK-1T, from decaying Wikstroemia oahuensis, an endemic Hawaiian shrub.</title>
        <authorList>
            <person name="Wan X."/>
            <person name="Hou S."/>
            <person name="Saito J."/>
            <person name="Donachie S."/>
        </authorList>
    </citation>
    <scope>NUCLEOTIDE SEQUENCE [LARGE SCALE GENOMIC DNA]</scope>
    <source>
        <strain evidence="2 3">IK-1</strain>
    </source>
</reference>
<keyword evidence="3" id="KW-1185">Reference proteome</keyword>
<dbReference type="Pfam" id="PF13424">
    <property type="entry name" value="TPR_12"/>
    <property type="match status" value="1"/>
</dbReference>
<evidence type="ECO:0000313" key="3">
    <source>
        <dbReference type="Proteomes" id="UP000037755"/>
    </source>
</evidence>
<dbReference type="Gene3D" id="1.25.40.10">
    <property type="entry name" value="Tetratricopeptide repeat domain"/>
    <property type="match status" value="2"/>
</dbReference>
<evidence type="ECO:0000313" key="2">
    <source>
        <dbReference type="EMBL" id="KOS08389.1"/>
    </source>
</evidence>
<dbReference type="InterPro" id="IPR011990">
    <property type="entry name" value="TPR-like_helical_dom_sf"/>
</dbReference>
<dbReference type="Proteomes" id="UP000037755">
    <property type="component" value="Unassembled WGS sequence"/>
</dbReference>
<accession>A0A0M9VK19</accession>
<gene>
    <name evidence="2" type="ORF">AM493_16545</name>
</gene>
<dbReference type="SMART" id="SM00028">
    <property type="entry name" value="TPR"/>
    <property type="match status" value="2"/>
</dbReference>